<dbReference type="Proteomes" id="UP000190042">
    <property type="component" value="Unassembled WGS sequence"/>
</dbReference>
<dbReference type="InterPro" id="IPR023158">
    <property type="entry name" value="YerB-like_sf"/>
</dbReference>
<protein>
    <recommendedName>
        <fullName evidence="6">Lipoprotein YerB</fullName>
    </recommendedName>
</protein>
<evidence type="ECO:0000259" key="2">
    <source>
        <dbReference type="Pfam" id="PF11258"/>
    </source>
</evidence>
<keyword evidence="5" id="KW-1185">Reference proteome</keyword>
<dbReference type="EMBL" id="FUYJ01000008">
    <property type="protein sequence ID" value="SKB04651.1"/>
    <property type="molecule type" value="Genomic_DNA"/>
</dbReference>
<dbReference type="InterPro" id="IPR021416">
    <property type="entry name" value="DUF3048_N"/>
</dbReference>
<feature type="domain" description="DUF3048" evidence="2">
    <location>
        <begin position="50"/>
        <end position="190"/>
    </location>
</feature>
<dbReference type="Pfam" id="PF17479">
    <property type="entry name" value="DUF3048_C"/>
    <property type="match status" value="1"/>
</dbReference>
<dbReference type="Gene3D" id="3.50.90.10">
    <property type="entry name" value="YerB-like"/>
    <property type="match status" value="1"/>
</dbReference>
<dbReference type="AlphaFoldDB" id="A0A1T4YTR0"/>
<evidence type="ECO:0000313" key="5">
    <source>
        <dbReference type="Proteomes" id="UP000190042"/>
    </source>
</evidence>
<evidence type="ECO:0000313" key="4">
    <source>
        <dbReference type="EMBL" id="SKB04651.1"/>
    </source>
</evidence>
<evidence type="ECO:0000259" key="3">
    <source>
        <dbReference type="Pfam" id="PF17479"/>
    </source>
</evidence>
<dbReference type="Pfam" id="PF11258">
    <property type="entry name" value="DUF3048"/>
    <property type="match status" value="1"/>
</dbReference>
<proteinExistence type="predicted"/>
<sequence>MRWTGRKLLFAALIGLLYIGGCSSKNSTTEQQESSQEQPKEIATSYPAPFTGEQLTEKRENRPIVATINNHPLARPQSGIADADLIYEFMAEGEVTRYLALFHSEIPDQIGPIRSARDYFVRLAEGMDAFYIAHGYSPEAKKLLDSGTVDHVNGMQYDGTLFERSPDRKAPHNSYISKEHITQAFETTGASEKISKMPVFSFLNPEDSDKIGDMASSVIVSYGKNPNFSSTYHFDEETNRYYRSVNGIDTVDKLNERRVELANVIVMEMDHQTVDQEGRQAIDLHSGGKAVLFHEGIAKTIEWENIDGFLTPLEQGLPVKLTAGKSWIHVVPSISGPSTSVTYTP</sequence>
<feature type="compositionally biased region" description="Low complexity" evidence="1">
    <location>
        <begin position="27"/>
        <end position="37"/>
    </location>
</feature>
<name>A0A1T4YTR0_9BACL</name>
<accession>A0A1T4YTR0</accession>
<feature type="region of interest" description="Disordered" evidence="1">
    <location>
        <begin position="25"/>
        <end position="49"/>
    </location>
</feature>
<organism evidence="4 5">
    <name type="scientific">Sporosarcina newyorkensis</name>
    <dbReference type="NCBI Taxonomy" id="759851"/>
    <lineage>
        <taxon>Bacteria</taxon>
        <taxon>Bacillati</taxon>
        <taxon>Bacillota</taxon>
        <taxon>Bacilli</taxon>
        <taxon>Bacillales</taxon>
        <taxon>Caryophanaceae</taxon>
        <taxon>Sporosarcina</taxon>
    </lineage>
</organism>
<dbReference type="InterPro" id="IPR035328">
    <property type="entry name" value="DUF3048_C"/>
</dbReference>
<evidence type="ECO:0008006" key="6">
    <source>
        <dbReference type="Google" id="ProtNLM"/>
    </source>
</evidence>
<gene>
    <name evidence="4" type="ORF">SAMN04244570_3490</name>
</gene>
<reference evidence="5" key="1">
    <citation type="submission" date="2017-02" db="EMBL/GenBank/DDBJ databases">
        <authorList>
            <person name="Varghese N."/>
            <person name="Submissions S."/>
        </authorList>
    </citation>
    <scope>NUCLEOTIDE SEQUENCE [LARGE SCALE GENOMIC DNA]</scope>
    <source>
        <strain evidence="5">DSM 23966</strain>
    </source>
</reference>
<feature type="domain" description="DUF3048" evidence="3">
    <location>
        <begin position="220"/>
        <end position="328"/>
    </location>
</feature>
<evidence type="ECO:0000256" key="1">
    <source>
        <dbReference type="SAM" id="MobiDB-lite"/>
    </source>
</evidence>
<dbReference type="RefSeq" id="WP_078818476.1">
    <property type="nucleotide sequence ID" value="NZ_FUYJ01000008.1"/>
</dbReference>
<dbReference type="SUPFAM" id="SSF159774">
    <property type="entry name" value="YerB-like"/>
    <property type="match status" value="1"/>
</dbReference>